<dbReference type="Proteomes" id="UP000790580">
    <property type="component" value="Unassembled WGS sequence"/>
</dbReference>
<keyword evidence="5 11" id="KW-0479">Metal-binding</keyword>
<feature type="binding site" evidence="11">
    <location>
        <position position="120"/>
    </location>
    <ligand>
        <name>ATP</name>
        <dbReference type="ChEBI" id="CHEBI:30616"/>
    </ligand>
</feature>
<evidence type="ECO:0000256" key="8">
    <source>
        <dbReference type="ARBA" id="ARBA00022840"/>
    </source>
</evidence>
<comment type="catalytic activity">
    <reaction evidence="1 11">
        <text>5-(2-hydroxyethyl)-4-methylthiazole + ATP = 4-methyl-5-(2-phosphooxyethyl)-thiazole + ADP + H(+)</text>
        <dbReference type="Rhea" id="RHEA:24212"/>
        <dbReference type="ChEBI" id="CHEBI:15378"/>
        <dbReference type="ChEBI" id="CHEBI:17957"/>
        <dbReference type="ChEBI" id="CHEBI:30616"/>
        <dbReference type="ChEBI" id="CHEBI:58296"/>
        <dbReference type="ChEBI" id="CHEBI:456216"/>
        <dbReference type="EC" id="2.7.1.50"/>
    </reaction>
</comment>
<evidence type="ECO:0000313" key="12">
    <source>
        <dbReference type="EMBL" id="MBU9721485.1"/>
    </source>
</evidence>
<comment type="cofactor">
    <cofactor evidence="2 11">
        <name>Mg(2+)</name>
        <dbReference type="ChEBI" id="CHEBI:18420"/>
    </cofactor>
</comment>
<evidence type="ECO:0000256" key="2">
    <source>
        <dbReference type="ARBA" id="ARBA00001946"/>
    </source>
</evidence>
<dbReference type="EC" id="2.7.1.50" evidence="11"/>
<feature type="binding site" evidence="11">
    <location>
        <position position="193"/>
    </location>
    <ligand>
        <name>substrate</name>
    </ligand>
</feature>
<feature type="binding site" evidence="11">
    <location>
        <position position="166"/>
    </location>
    <ligand>
        <name>ATP</name>
        <dbReference type="ChEBI" id="CHEBI:30616"/>
    </ligand>
</feature>
<evidence type="ECO:0000256" key="10">
    <source>
        <dbReference type="ARBA" id="ARBA00022977"/>
    </source>
</evidence>
<keyword evidence="6 11" id="KW-0547">Nucleotide-binding</keyword>
<reference evidence="12 13" key="1">
    <citation type="submission" date="2021-06" db="EMBL/GenBank/DDBJ databases">
        <title>Bacillus sp. RD4P76, an endophyte from a halophyte.</title>
        <authorList>
            <person name="Sun J.-Q."/>
        </authorList>
    </citation>
    <scope>NUCLEOTIDE SEQUENCE [LARGE SCALE GENOMIC DNA]</scope>
    <source>
        <strain evidence="12 13">JCM 17098</strain>
    </source>
</reference>
<dbReference type="PANTHER" id="PTHR20858:SF17">
    <property type="entry name" value="HYDROXYMETHYLPYRIMIDINE_PHOSPHOMETHYLPYRIMIDINE KINASE THI20-RELATED"/>
    <property type="match status" value="1"/>
</dbReference>
<accession>A0ABS6JWI5</accession>
<dbReference type="NCBIfam" id="NF006830">
    <property type="entry name" value="PRK09355.1"/>
    <property type="match status" value="1"/>
</dbReference>
<evidence type="ECO:0000256" key="1">
    <source>
        <dbReference type="ARBA" id="ARBA00001771"/>
    </source>
</evidence>
<evidence type="ECO:0000313" key="13">
    <source>
        <dbReference type="Proteomes" id="UP000790580"/>
    </source>
</evidence>
<feature type="binding site" evidence="11">
    <location>
        <position position="44"/>
    </location>
    <ligand>
        <name>substrate</name>
    </ligand>
</feature>
<name>A0ABS6JWI5_9BACI</name>
<dbReference type="CDD" id="cd01170">
    <property type="entry name" value="THZ_kinase"/>
    <property type="match status" value="1"/>
</dbReference>
<dbReference type="PIRSF" id="PIRSF000513">
    <property type="entry name" value="Thz_kinase"/>
    <property type="match status" value="1"/>
</dbReference>
<evidence type="ECO:0000256" key="5">
    <source>
        <dbReference type="ARBA" id="ARBA00022723"/>
    </source>
</evidence>
<dbReference type="NCBIfam" id="TIGR00694">
    <property type="entry name" value="thiM"/>
    <property type="match status" value="1"/>
</dbReference>
<dbReference type="InterPro" id="IPR029056">
    <property type="entry name" value="Ribokinase-like"/>
</dbReference>
<dbReference type="EMBL" id="JAHQCR010000034">
    <property type="protein sequence ID" value="MBU9721485.1"/>
    <property type="molecule type" value="Genomic_DNA"/>
</dbReference>
<dbReference type="PANTHER" id="PTHR20858">
    <property type="entry name" value="PHOSPHOMETHYLPYRIMIDINE KINASE"/>
    <property type="match status" value="1"/>
</dbReference>
<keyword evidence="4 11" id="KW-0808">Transferase</keyword>
<evidence type="ECO:0000256" key="11">
    <source>
        <dbReference type="HAMAP-Rule" id="MF_00228"/>
    </source>
</evidence>
<evidence type="ECO:0000256" key="6">
    <source>
        <dbReference type="ARBA" id="ARBA00022741"/>
    </source>
</evidence>
<dbReference type="Gene3D" id="3.40.1190.20">
    <property type="match status" value="1"/>
</dbReference>
<keyword evidence="8 11" id="KW-0067">ATP-binding</keyword>
<protein>
    <recommendedName>
        <fullName evidence="11">Hydroxyethylthiazole kinase</fullName>
        <ecNumber evidence="11">2.7.1.50</ecNumber>
    </recommendedName>
    <alternativeName>
        <fullName evidence="11">4-methyl-5-beta-hydroxyethylthiazole kinase</fullName>
        <shortName evidence="11">TH kinase</shortName>
        <shortName evidence="11">Thz kinase</shortName>
    </alternativeName>
</protein>
<evidence type="ECO:0000256" key="4">
    <source>
        <dbReference type="ARBA" id="ARBA00022679"/>
    </source>
</evidence>
<keyword evidence="7 11" id="KW-0418">Kinase</keyword>
<keyword evidence="13" id="KW-1185">Reference proteome</keyword>
<dbReference type="Pfam" id="PF02110">
    <property type="entry name" value="HK"/>
    <property type="match status" value="1"/>
</dbReference>
<gene>
    <name evidence="11 12" type="primary">thiM</name>
    <name evidence="12" type="ORF">KS407_08505</name>
</gene>
<comment type="caution">
    <text evidence="12">The sequence shown here is derived from an EMBL/GenBank/DDBJ whole genome shotgun (WGS) entry which is preliminary data.</text>
</comment>
<sequence length="268" mass="28662">MESKTVELRNLVKNNSPLVHNITNVVVTNFTANGLYAIGASPVMAYAKEEVGDMASISQALVLNIGTLTSTEVEAMFIAGESANKHGVPIILDPVGVGATPYRTQTAKELLNRLSIQVVRGNAAEIANLIDEQVQMHGVDSKVEINNLADLAKKAANKLNTIIVMTGKTDLITNGEILFEVRNGHPMLTKVTGTGCLLSSVVAAFCSQSDDKTTACAAAVSFYGIAAEKAIEVNQSKGPGHFQMNFIDQLYNITDETIVNNIKIKQTQ</sequence>
<dbReference type="GO" id="GO:0004417">
    <property type="term" value="F:hydroxyethylthiazole kinase activity"/>
    <property type="evidence" value="ECO:0007669"/>
    <property type="project" value="UniProtKB-EC"/>
</dbReference>
<dbReference type="InterPro" id="IPR000417">
    <property type="entry name" value="Hyethyz_kinase"/>
</dbReference>
<proteinExistence type="inferred from homology"/>
<dbReference type="PRINTS" id="PR01099">
    <property type="entry name" value="HYETHTZKNASE"/>
</dbReference>
<evidence type="ECO:0000256" key="3">
    <source>
        <dbReference type="ARBA" id="ARBA00004868"/>
    </source>
</evidence>
<dbReference type="SUPFAM" id="SSF53613">
    <property type="entry name" value="Ribokinase-like"/>
    <property type="match status" value="1"/>
</dbReference>
<keyword evidence="10 11" id="KW-0784">Thiamine biosynthesis</keyword>
<keyword evidence="9 11" id="KW-0460">Magnesium</keyword>
<organism evidence="12 13">
    <name type="scientific">Evansella alkalicola</name>
    <dbReference type="NCBI Taxonomy" id="745819"/>
    <lineage>
        <taxon>Bacteria</taxon>
        <taxon>Bacillati</taxon>
        <taxon>Bacillota</taxon>
        <taxon>Bacilli</taxon>
        <taxon>Bacillales</taxon>
        <taxon>Bacillaceae</taxon>
        <taxon>Evansella</taxon>
    </lineage>
</organism>
<comment type="similarity">
    <text evidence="11">Belongs to the Thz kinase family.</text>
</comment>
<dbReference type="HAMAP" id="MF_00228">
    <property type="entry name" value="Thz_kinase"/>
    <property type="match status" value="1"/>
</dbReference>
<evidence type="ECO:0000256" key="9">
    <source>
        <dbReference type="ARBA" id="ARBA00022842"/>
    </source>
</evidence>
<comment type="pathway">
    <text evidence="3 11">Cofactor biosynthesis; thiamine diphosphate biosynthesis; 4-methyl-5-(2-phosphoethyl)-thiazole from 5-(2-hydroxyethyl)-4-methylthiazole: step 1/1.</text>
</comment>
<comment type="function">
    <text evidence="11">Catalyzes the phosphorylation of the hydroxyl group of 4-methyl-5-beta-hydroxyethylthiazole (THZ).</text>
</comment>
<evidence type="ECO:0000256" key="7">
    <source>
        <dbReference type="ARBA" id="ARBA00022777"/>
    </source>
</evidence>